<dbReference type="Proteomes" id="UP000699042">
    <property type="component" value="Unassembled WGS sequence"/>
</dbReference>
<evidence type="ECO:0000313" key="2">
    <source>
        <dbReference type="Proteomes" id="UP000699042"/>
    </source>
</evidence>
<feature type="non-terminal residue" evidence="1">
    <location>
        <position position="1"/>
    </location>
</feature>
<organism evidence="1 2">
    <name type="scientific">Colletotrichum scovillei</name>
    <dbReference type="NCBI Taxonomy" id="1209932"/>
    <lineage>
        <taxon>Eukaryota</taxon>
        <taxon>Fungi</taxon>
        <taxon>Dikarya</taxon>
        <taxon>Ascomycota</taxon>
        <taxon>Pezizomycotina</taxon>
        <taxon>Sordariomycetes</taxon>
        <taxon>Hypocreomycetidae</taxon>
        <taxon>Glomerellales</taxon>
        <taxon>Glomerellaceae</taxon>
        <taxon>Colletotrichum</taxon>
        <taxon>Colletotrichum acutatum species complex</taxon>
    </lineage>
</organism>
<name>A0A9P7UAX8_9PEZI</name>
<accession>A0A9P7UAX8</accession>
<dbReference type="AlphaFoldDB" id="A0A9P7UAX8"/>
<proteinExistence type="predicted"/>
<sequence>GGPRTTAPWTVEPVKPSTTVSTPWALFALDLGIRGPTFHIPYIHPLSSRPWTDGLRLSLIFSFPIPTVHYAKPYPQREVRQRQKGWMFPNSLAGRGIRIHSPHQRTRTADDIHRR</sequence>
<keyword evidence="2" id="KW-1185">Reference proteome</keyword>
<comment type="caution">
    <text evidence="1">The sequence shown here is derived from an EMBL/GenBank/DDBJ whole genome shotgun (WGS) entry which is preliminary data.</text>
</comment>
<reference evidence="1" key="1">
    <citation type="submission" date="2021-05" db="EMBL/GenBank/DDBJ databases">
        <title>Comparative genomics of three Colletotrichum scovillei strains and genetic complementation revealed genes involved fungal growth and virulence on chili pepper.</title>
        <authorList>
            <person name="Hsieh D.-K."/>
            <person name="Chuang S.-C."/>
            <person name="Chen C.-Y."/>
            <person name="Chao Y.-T."/>
            <person name="Lu M.-Y.J."/>
            <person name="Lee M.-H."/>
            <person name="Shih M.-C."/>
        </authorList>
    </citation>
    <scope>NUCLEOTIDE SEQUENCE</scope>
    <source>
        <strain evidence="1">Coll-153</strain>
    </source>
</reference>
<gene>
    <name evidence="1" type="ORF">JMJ77_003961</name>
</gene>
<protein>
    <submittedName>
        <fullName evidence="1">Uncharacterized protein</fullName>
    </submittedName>
</protein>
<evidence type="ECO:0000313" key="1">
    <source>
        <dbReference type="EMBL" id="KAG7044499.1"/>
    </source>
</evidence>
<dbReference type="EMBL" id="JAESDN010000010">
    <property type="protein sequence ID" value="KAG7044499.1"/>
    <property type="molecule type" value="Genomic_DNA"/>
</dbReference>